<accession>A0A8T4LBC1</accession>
<dbReference type="GO" id="GO:0016020">
    <property type="term" value="C:membrane"/>
    <property type="evidence" value="ECO:0007669"/>
    <property type="project" value="InterPro"/>
</dbReference>
<evidence type="ECO:0000313" key="3">
    <source>
        <dbReference type="Proteomes" id="UP000675968"/>
    </source>
</evidence>
<dbReference type="InterPro" id="IPR043130">
    <property type="entry name" value="CDP-OH_PTrfase_TM_dom"/>
</dbReference>
<keyword evidence="1" id="KW-0472">Membrane</keyword>
<proteinExistence type="predicted"/>
<gene>
    <name evidence="2" type="ORF">J4215_05505</name>
</gene>
<reference evidence="2" key="1">
    <citation type="submission" date="2021-03" db="EMBL/GenBank/DDBJ databases">
        <authorList>
            <person name="Jaffe A."/>
        </authorList>
    </citation>
    <scope>NUCLEOTIDE SEQUENCE</scope>
    <source>
        <strain evidence="2">RIFCSPLOWO2_01_FULL_AR10_48_17</strain>
    </source>
</reference>
<dbReference type="Proteomes" id="UP000675968">
    <property type="component" value="Unassembled WGS sequence"/>
</dbReference>
<keyword evidence="1" id="KW-1133">Transmembrane helix</keyword>
<protein>
    <recommendedName>
        <fullName evidence="4">CDP-alcohol phosphatidyltransferase family protein</fullName>
    </recommendedName>
</protein>
<dbReference type="GO" id="GO:0008654">
    <property type="term" value="P:phospholipid biosynthetic process"/>
    <property type="evidence" value="ECO:0007669"/>
    <property type="project" value="InterPro"/>
</dbReference>
<reference evidence="2" key="2">
    <citation type="submission" date="2021-05" db="EMBL/GenBank/DDBJ databases">
        <title>Protein family content uncovers lineage relationships and bacterial pathway maintenance mechanisms in DPANN archaea.</title>
        <authorList>
            <person name="Castelle C.J."/>
            <person name="Meheust R."/>
            <person name="Jaffe A.L."/>
            <person name="Seitz K."/>
            <person name="Gong X."/>
            <person name="Baker B.J."/>
            <person name="Banfield J.F."/>
        </authorList>
    </citation>
    <scope>NUCLEOTIDE SEQUENCE</scope>
    <source>
        <strain evidence="2">RIFCSPLOWO2_01_FULL_AR10_48_17</strain>
    </source>
</reference>
<dbReference type="GO" id="GO:0016780">
    <property type="term" value="F:phosphotransferase activity, for other substituted phosphate groups"/>
    <property type="evidence" value="ECO:0007669"/>
    <property type="project" value="InterPro"/>
</dbReference>
<evidence type="ECO:0000313" key="2">
    <source>
        <dbReference type="EMBL" id="MBS3062010.1"/>
    </source>
</evidence>
<comment type="caution">
    <text evidence="2">The sequence shown here is derived from an EMBL/GenBank/DDBJ whole genome shotgun (WGS) entry which is preliminary data.</text>
</comment>
<feature type="transmembrane region" description="Helical" evidence="1">
    <location>
        <begin position="146"/>
        <end position="165"/>
    </location>
</feature>
<sequence>MFSQFRDWSKPLFRWLARPLDSMGLSPNAVTILSVPAAVIAAFFFMRSRYEIAVVFLVISLLLDGLDDGLADIQNGHSSTRSFLDATVARISETFFFLGFVFDFPLAAFLAVCGANLVSYSKARAGLVLKTDSKNWPNRGNRTQRLLLLLLGVIVSLWQPSVFGFATMELFLWFIVLLVWIGGINRIWFGLNSILAEKTEGTLAPDETQFKKKTLFRRKKNE</sequence>
<keyword evidence="1" id="KW-0812">Transmembrane</keyword>
<dbReference type="Pfam" id="PF01066">
    <property type="entry name" value="CDP-OH_P_transf"/>
    <property type="match status" value="1"/>
</dbReference>
<evidence type="ECO:0008006" key="4">
    <source>
        <dbReference type="Google" id="ProtNLM"/>
    </source>
</evidence>
<evidence type="ECO:0000256" key="1">
    <source>
        <dbReference type="SAM" id="Phobius"/>
    </source>
</evidence>
<feature type="transmembrane region" description="Helical" evidence="1">
    <location>
        <begin position="171"/>
        <end position="189"/>
    </location>
</feature>
<organism evidence="2 3">
    <name type="scientific">Candidatus Iainarchaeum sp</name>
    <dbReference type="NCBI Taxonomy" id="3101447"/>
    <lineage>
        <taxon>Archaea</taxon>
        <taxon>Candidatus Iainarchaeota</taxon>
        <taxon>Candidatus Iainarchaeia</taxon>
        <taxon>Candidatus Iainarchaeales</taxon>
        <taxon>Candidatus Iainarchaeaceae</taxon>
        <taxon>Candidatus Iainarchaeum</taxon>
    </lineage>
</organism>
<name>A0A8T4LBC1_9ARCH</name>
<dbReference type="Gene3D" id="1.20.120.1760">
    <property type="match status" value="1"/>
</dbReference>
<feature type="transmembrane region" description="Helical" evidence="1">
    <location>
        <begin position="25"/>
        <end position="45"/>
    </location>
</feature>
<dbReference type="AlphaFoldDB" id="A0A8T4LBC1"/>
<dbReference type="InterPro" id="IPR000462">
    <property type="entry name" value="CDP-OH_P_trans"/>
</dbReference>
<dbReference type="EMBL" id="JAGVWC010000011">
    <property type="protein sequence ID" value="MBS3062010.1"/>
    <property type="molecule type" value="Genomic_DNA"/>
</dbReference>
<feature type="transmembrane region" description="Helical" evidence="1">
    <location>
        <begin position="94"/>
        <end position="118"/>
    </location>
</feature>
<feature type="transmembrane region" description="Helical" evidence="1">
    <location>
        <begin position="52"/>
        <end position="74"/>
    </location>
</feature>